<gene>
    <name evidence="4" type="ORF">NEZAVI_LOCUS14701</name>
</gene>
<accession>A0A9P0HQ04</accession>
<keyword evidence="2" id="KW-0812">Transmembrane</keyword>
<sequence length="526" mass="58634">MATSTRVKFCEGFFYTFRIIVEWIIDFIFGFVYNDKKTLQLPEVTDQLLLKSATSLAKEIREKQISCEIVIRAHINRIKQVNQFLNAVVDERYVDAIEEARDVDKFLAETDQTIDEIEMSKPLLGVPFTSKESTQAKGMAFTCGLVARRGVKGTEDAIVIERLKNSGAILIAVTNMPENNLWCEARNNVYGQTNNPYNFSRTAGGSCGGECSIISACGSPIGIGTDIGGSTRMPAYYCGVFGHKPTTGLMPINGFPFYTGDEVDSMVTFGTFSRTAKDIIPFLKVMMGENIKSLKLDTKVDLRDIKVYYCLEPKDLRVSPVSTEVKSAILKAAEHLSIAPKSDAKQISFNEFRHSLSLWRHEMTKEDGFTKNYARDLTNRKGEVSLCAEFAKTLIFQSDYTLASLMRIVDVKVLPPTNPTWAESEISTLKQKVSELLGDNGVLLFPNCPTEAPHHYVSLLRPYNFAYWAIMNVLKLPATQVPLGLTKNGLPIGVQVVASLNNDHLCIAVAEELERKFGGWVPPFHQ</sequence>
<dbReference type="PANTHER" id="PTHR43372:SF1">
    <property type="entry name" value="LD38433P"/>
    <property type="match status" value="1"/>
</dbReference>
<evidence type="ECO:0000313" key="5">
    <source>
        <dbReference type="Proteomes" id="UP001152798"/>
    </source>
</evidence>
<dbReference type="GO" id="GO:0012505">
    <property type="term" value="C:endomembrane system"/>
    <property type="evidence" value="ECO:0007669"/>
    <property type="project" value="TreeGrafter"/>
</dbReference>
<feature type="active site" description="Charge relay system" evidence="1">
    <location>
        <position position="206"/>
    </location>
</feature>
<name>A0A9P0HQ04_NEZVI</name>
<dbReference type="InterPro" id="IPR052739">
    <property type="entry name" value="FAAH2"/>
</dbReference>
<dbReference type="OrthoDB" id="6428749at2759"/>
<evidence type="ECO:0000256" key="2">
    <source>
        <dbReference type="SAM" id="Phobius"/>
    </source>
</evidence>
<dbReference type="InterPro" id="IPR036928">
    <property type="entry name" value="AS_sf"/>
</dbReference>
<dbReference type="PIRSF" id="PIRSF001221">
    <property type="entry name" value="Amidase_fungi"/>
    <property type="match status" value="1"/>
</dbReference>
<dbReference type="SUPFAM" id="SSF75304">
    <property type="entry name" value="Amidase signature (AS) enzymes"/>
    <property type="match status" value="1"/>
</dbReference>
<organism evidence="4 5">
    <name type="scientific">Nezara viridula</name>
    <name type="common">Southern green stink bug</name>
    <name type="synonym">Cimex viridulus</name>
    <dbReference type="NCBI Taxonomy" id="85310"/>
    <lineage>
        <taxon>Eukaryota</taxon>
        <taxon>Metazoa</taxon>
        <taxon>Ecdysozoa</taxon>
        <taxon>Arthropoda</taxon>
        <taxon>Hexapoda</taxon>
        <taxon>Insecta</taxon>
        <taxon>Pterygota</taxon>
        <taxon>Neoptera</taxon>
        <taxon>Paraneoptera</taxon>
        <taxon>Hemiptera</taxon>
        <taxon>Heteroptera</taxon>
        <taxon>Panheteroptera</taxon>
        <taxon>Pentatomomorpha</taxon>
        <taxon>Pentatomoidea</taxon>
        <taxon>Pentatomidae</taxon>
        <taxon>Pentatominae</taxon>
        <taxon>Nezara</taxon>
    </lineage>
</organism>
<feature type="transmembrane region" description="Helical" evidence="2">
    <location>
        <begin position="12"/>
        <end position="33"/>
    </location>
</feature>
<evidence type="ECO:0000256" key="1">
    <source>
        <dbReference type="PIRSR" id="PIRSR001221-1"/>
    </source>
</evidence>
<dbReference type="Gene3D" id="3.90.1300.10">
    <property type="entry name" value="Amidase signature (AS) domain"/>
    <property type="match status" value="1"/>
</dbReference>
<reference evidence="4" key="1">
    <citation type="submission" date="2022-01" db="EMBL/GenBank/DDBJ databases">
        <authorList>
            <person name="King R."/>
        </authorList>
    </citation>
    <scope>NUCLEOTIDE SEQUENCE</scope>
</reference>
<feature type="active site" description="Acyl-ester intermediate" evidence="1">
    <location>
        <position position="230"/>
    </location>
</feature>
<keyword evidence="2" id="KW-1133">Transmembrane helix</keyword>
<feature type="active site" description="Charge relay system" evidence="1">
    <location>
        <position position="131"/>
    </location>
</feature>
<dbReference type="Pfam" id="PF01425">
    <property type="entry name" value="Amidase"/>
    <property type="match status" value="1"/>
</dbReference>
<protein>
    <recommendedName>
        <fullName evidence="3">Amidase domain-containing protein</fullName>
    </recommendedName>
</protein>
<feature type="domain" description="Amidase" evidence="3">
    <location>
        <begin position="70"/>
        <end position="506"/>
    </location>
</feature>
<dbReference type="PANTHER" id="PTHR43372">
    <property type="entry name" value="FATTY-ACID AMIDE HYDROLASE"/>
    <property type="match status" value="1"/>
</dbReference>
<dbReference type="AlphaFoldDB" id="A0A9P0HQ04"/>
<keyword evidence="5" id="KW-1185">Reference proteome</keyword>
<proteinExistence type="predicted"/>
<evidence type="ECO:0000259" key="3">
    <source>
        <dbReference type="Pfam" id="PF01425"/>
    </source>
</evidence>
<dbReference type="InterPro" id="IPR023631">
    <property type="entry name" value="Amidase_dom"/>
</dbReference>
<keyword evidence="2" id="KW-0472">Membrane</keyword>
<evidence type="ECO:0000313" key="4">
    <source>
        <dbReference type="EMBL" id="CAH1406860.1"/>
    </source>
</evidence>
<dbReference type="EMBL" id="OV725083">
    <property type="protein sequence ID" value="CAH1406860.1"/>
    <property type="molecule type" value="Genomic_DNA"/>
</dbReference>
<dbReference type="Proteomes" id="UP001152798">
    <property type="component" value="Chromosome 7"/>
</dbReference>